<dbReference type="InterPro" id="IPR006171">
    <property type="entry name" value="TOPRIM_dom"/>
</dbReference>
<dbReference type="GO" id="GO:0019843">
    <property type="term" value="F:rRNA binding"/>
    <property type="evidence" value="ECO:0007669"/>
    <property type="project" value="UniProtKB-KW"/>
</dbReference>
<evidence type="ECO:0000256" key="10">
    <source>
        <dbReference type="ARBA" id="ARBA00022884"/>
    </source>
</evidence>
<keyword evidence="3 11" id="KW-0698">rRNA processing</keyword>
<keyword evidence="10 11" id="KW-0694">RNA-binding</keyword>
<dbReference type="GO" id="GO:0043822">
    <property type="term" value="F:ribonuclease M5 activity"/>
    <property type="evidence" value="ECO:0007669"/>
    <property type="project" value="UniProtKB-UniRule"/>
</dbReference>
<dbReference type="HAMAP" id="MF_01469">
    <property type="entry name" value="RNase_M5"/>
    <property type="match status" value="1"/>
</dbReference>
<organism evidence="13 14">
    <name type="scientific">Fusobacterium necrophorum subsp. funduliforme B35</name>
    <dbReference type="NCBI Taxonomy" id="1226633"/>
    <lineage>
        <taxon>Bacteria</taxon>
        <taxon>Fusobacteriati</taxon>
        <taxon>Fusobacteriota</taxon>
        <taxon>Fusobacteriia</taxon>
        <taxon>Fusobacteriales</taxon>
        <taxon>Fusobacteriaceae</taxon>
        <taxon>Fusobacterium</taxon>
    </lineage>
</organism>
<dbReference type="GO" id="GO:0005737">
    <property type="term" value="C:cytoplasm"/>
    <property type="evidence" value="ECO:0007669"/>
    <property type="project" value="UniProtKB-SubCell"/>
</dbReference>
<evidence type="ECO:0000256" key="6">
    <source>
        <dbReference type="ARBA" id="ARBA00022730"/>
    </source>
</evidence>
<dbReference type="PATRIC" id="fig|1226633.4.peg.2222"/>
<evidence type="ECO:0000256" key="1">
    <source>
        <dbReference type="ARBA" id="ARBA00022490"/>
    </source>
</evidence>
<protein>
    <recommendedName>
        <fullName evidence="11 12">Ribonuclease M5</fullName>
        <ecNumber evidence="11 12">3.1.26.8</ecNumber>
    </recommendedName>
    <alternativeName>
        <fullName evidence="11">RNase M5</fullName>
    </alternativeName>
    <alternativeName>
        <fullName evidence="11">Ribosomal RNA terminal maturase M5</fullName>
    </alternativeName>
</protein>
<dbReference type="Pfam" id="PF13331">
    <property type="entry name" value="DUF4093"/>
    <property type="match status" value="1"/>
</dbReference>
<name>A0A017H607_9FUSO</name>
<evidence type="ECO:0000256" key="5">
    <source>
        <dbReference type="ARBA" id="ARBA00022723"/>
    </source>
</evidence>
<dbReference type="FunFam" id="3.40.1360.10:FF:000006">
    <property type="entry name" value="Ribonuclease M5"/>
    <property type="match status" value="1"/>
</dbReference>
<dbReference type="InterPro" id="IPR004466">
    <property type="entry name" value="RNase_M5"/>
</dbReference>
<evidence type="ECO:0000256" key="4">
    <source>
        <dbReference type="ARBA" id="ARBA00022722"/>
    </source>
</evidence>
<dbReference type="InterPro" id="IPR025156">
    <property type="entry name" value="RNase_M5_C"/>
</dbReference>
<dbReference type="GO" id="GO:0006364">
    <property type="term" value="P:rRNA processing"/>
    <property type="evidence" value="ECO:0007669"/>
    <property type="project" value="UniProtKB-UniRule"/>
</dbReference>
<evidence type="ECO:0000256" key="12">
    <source>
        <dbReference type="NCBIfam" id="TIGR00334"/>
    </source>
</evidence>
<dbReference type="OrthoDB" id="9791329at2"/>
<sequence length="189" mass="21404">MKPKIQEIIIVEGRDDISAVKAAVDAEIIQVNGFAIRKKGNIDKIKKAYENKGIILLTDPDYAGNEIRSFLQQHFPKAKNAYISRSEGKKGEDIGVENAKPEAILRALQLAKCNIEEGQNSFSMQFLYDLHLVGHPKSTKYRELFTSLLGIGYSNGKQLLSKLNRYGFSEQEILEAHQKMKEEYEKQNS</sequence>
<evidence type="ECO:0000313" key="14">
    <source>
        <dbReference type="Proteomes" id="UP000031184"/>
    </source>
</evidence>
<keyword evidence="9" id="KW-0460">Magnesium</keyword>
<proteinExistence type="inferred from homology"/>
<dbReference type="Pfam" id="PF01751">
    <property type="entry name" value="Toprim"/>
    <property type="match status" value="1"/>
</dbReference>
<keyword evidence="2 11" id="KW-0690">Ribosome biogenesis</keyword>
<comment type="subcellular location">
    <subcellularLocation>
        <location evidence="11">Cytoplasm</location>
    </subcellularLocation>
</comment>
<gene>
    <name evidence="11" type="primary">rnmV</name>
    <name evidence="13" type="ORF">C095_10955</name>
</gene>
<evidence type="ECO:0000256" key="2">
    <source>
        <dbReference type="ARBA" id="ARBA00022517"/>
    </source>
</evidence>
<comment type="caution">
    <text evidence="13">The sequence shown here is derived from an EMBL/GenBank/DDBJ whole genome shotgun (WGS) entry which is preliminary data.</text>
</comment>
<dbReference type="RefSeq" id="WP_005957438.1">
    <property type="nucleotide sequence ID" value="NZ_AOJP01000005.1"/>
</dbReference>
<dbReference type="GO" id="GO:0046872">
    <property type="term" value="F:metal ion binding"/>
    <property type="evidence" value="ECO:0007669"/>
    <property type="project" value="UniProtKB-KW"/>
</dbReference>
<evidence type="ECO:0000256" key="7">
    <source>
        <dbReference type="ARBA" id="ARBA00022759"/>
    </source>
</evidence>
<dbReference type="InterPro" id="IPR034141">
    <property type="entry name" value="TOPRIM_RNase_M5-like"/>
</dbReference>
<dbReference type="SUPFAM" id="SSF110455">
    <property type="entry name" value="Toprim domain"/>
    <property type="match status" value="1"/>
</dbReference>
<keyword evidence="6 11" id="KW-0699">rRNA-binding</keyword>
<dbReference type="PANTHER" id="PTHR39156">
    <property type="entry name" value="RIBONUCLEASE M5"/>
    <property type="match status" value="1"/>
</dbReference>
<comment type="similarity">
    <text evidence="11">Belongs to the ribonuclease M5 family.</text>
</comment>
<reference evidence="13 14" key="1">
    <citation type="submission" date="2013-08" db="EMBL/GenBank/DDBJ databases">
        <title>An opportunistic ruminal bacterium that causes liver abscesses in cattle.</title>
        <authorList>
            <person name="Benahmed F.H."/>
            <person name="Rasmussen M."/>
            <person name="Harbottle H."/>
            <person name="Soppet D."/>
            <person name="Nagaraja T.G."/>
            <person name="Davidson M."/>
        </authorList>
    </citation>
    <scope>NUCLEOTIDE SEQUENCE [LARGE SCALE GENOMIC DNA]</scope>
    <source>
        <strain evidence="13 14">B35</strain>
    </source>
</reference>
<keyword evidence="5" id="KW-0479">Metal-binding</keyword>
<dbReference type="PROSITE" id="PS50880">
    <property type="entry name" value="TOPRIM"/>
    <property type="match status" value="1"/>
</dbReference>
<dbReference type="Gene3D" id="3.40.1360.10">
    <property type="match status" value="1"/>
</dbReference>
<evidence type="ECO:0000256" key="11">
    <source>
        <dbReference type="HAMAP-Rule" id="MF_01469"/>
    </source>
</evidence>
<dbReference type="AlphaFoldDB" id="A0A017H607"/>
<dbReference type="SMART" id="SM00493">
    <property type="entry name" value="TOPRIM"/>
    <property type="match status" value="1"/>
</dbReference>
<evidence type="ECO:0000313" key="13">
    <source>
        <dbReference type="EMBL" id="KID48224.1"/>
    </source>
</evidence>
<keyword evidence="1 11" id="KW-0963">Cytoplasm</keyword>
<accession>A0A017H607</accession>
<dbReference type="GeneID" id="75074807"/>
<evidence type="ECO:0000256" key="8">
    <source>
        <dbReference type="ARBA" id="ARBA00022801"/>
    </source>
</evidence>
<keyword evidence="8 11" id="KW-0378">Hydrolase</keyword>
<dbReference type="CDD" id="cd01027">
    <property type="entry name" value="TOPRIM_RNase_M5_like"/>
    <property type="match status" value="1"/>
</dbReference>
<comment type="catalytic activity">
    <reaction evidence="11">
        <text>Endonucleolytic cleavage of RNA, removing 21 and 42 nucleotides, respectively, from the 5'- and 3'-termini of a 5S-rRNA precursor.</text>
        <dbReference type="EC" id="3.1.26.8"/>
    </reaction>
</comment>
<dbReference type="PANTHER" id="PTHR39156:SF1">
    <property type="entry name" value="RIBONUCLEASE M5"/>
    <property type="match status" value="1"/>
</dbReference>
<dbReference type="EC" id="3.1.26.8" evidence="11 12"/>
<evidence type="ECO:0000256" key="9">
    <source>
        <dbReference type="ARBA" id="ARBA00022842"/>
    </source>
</evidence>
<dbReference type="Proteomes" id="UP000031184">
    <property type="component" value="Unassembled WGS sequence"/>
</dbReference>
<keyword evidence="7 11" id="KW-0255">Endonuclease</keyword>
<keyword evidence="4 11" id="KW-0540">Nuclease</keyword>
<evidence type="ECO:0000256" key="3">
    <source>
        <dbReference type="ARBA" id="ARBA00022552"/>
    </source>
</evidence>
<dbReference type="NCBIfam" id="TIGR00334">
    <property type="entry name" value="5S_RNA_mat_M5"/>
    <property type="match status" value="1"/>
</dbReference>
<dbReference type="EMBL" id="AUZI01000027">
    <property type="protein sequence ID" value="KID48224.1"/>
    <property type="molecule type" value="Genomic_DNA"/>
</dbReference>
<comment type="function">
    <text evidence="11">Required for correct processing of both the 5' and 3' ends of 5S rRNA precursor. Cleaves both sides of a double-stranded region yielding mature 5S rRNA in one step.</text>
</comment>